<accession>A0A0G1XR87</accession>
<evidence type="ECO:0000313" key="3">
    <source>
        <dbReference type="Proteomes" id="UP000034054"/>
    </source>
</evidence>
<reference evidence="2 3" key="1">
    <citation type="journal article" date="2015" name="Nature">
        <title>rRNA introns, odd ribosomes, and small enigmatic genomes across a large radiation of phyla.</title>
        <authorList>
            <person name="Brown C.T."/>
            <person name="Hug L.A."/>
            <person name="Thomas B.C."/>
            <person name="Sharon I."/>
            <person name="Castelle C.J."/>
            <person name="Singh A."/>
            <person name="Wilkins M.J."/>
            <person name="Williams K.H."/>
            <person name="Banfield J.F."/>
        </authorList>
    </citation>
    <scope>NUCLEOTIDE SEQUENCE [LARGE SCALE GENOMIC DNA]</scope>
</reference>
<keyword evidence="1" id="KW-0472">Membrane</keyword>
<evidence type="ECO:0000313" key="2">
    <source>
        <dbReference type="EMBL" id="KKW33415.1"/>
    </source>
</evidence>
<gene>
    <name evidence="2" type="ORF">UY76_C0003G0020</name>
</gene>
<organism evidence="2 3">
    <name type="scientific">Candidatus Uhrbacteria bacterium GW2011_GWA2_52_8d</name>
    <dbReference type="NCBI Taxonomy" id="1618979"/>
    <lineage>
        <taxon>Bacteria</taxon>
        <taxon>Candidatus Uhriibacteriota</taxon>
    </lineage>
</organism>
<proteinExistence type="predicted"/>
<sequence length="60" mass="6909">MVFMGLTPAILAIHEVSKAVGIPKSGETPLMLFAVIWIVLLVWKFKDWDEHRWFKNTSPL</sequence>
<keyword evidence="1" id="KW-1133">Transmembrane helix</keyword>
<comment type="caution">
    <text evidence="2">The sequence shown here is derived from an EMBL/GenBank/DDBJ whole genome shotgun (WGS) entry which is preliminary data.</text>
</comment>
<feature type="non-terminal residue" evidence="2">
    <location>
        <position position="60"/>
    </location>
</feature>
<dbReference type="AlphaFoldDB" id="A0A0G1XR87"/>
<dbReference type="EMBL" id="LCRH01000003">
    <property type="protein sequence ID" value="KKW33415.1"/>
    <property type="molecule type" value="Genomic_DNA"/>
</dbReference>
<name>A0A0G1XR87_9BACT</name>
<dbReference type="Proteomes" id="UP000034054">
    <property type="component" value="Unassembled WGS sequence"/>
</dbReference>
<keyword evidence="1" id="KW-0812">Transmembrane</keyword>
<feature type="transmembrane region" description="Helical" evidence="1">
    <location>
        <begin position="28"/>
        <end position="45"/>
    </location>
</feature>
<evidence type="ECO:0000256" key="1">
    <source>
        <dbReference type="SAM" id="Phobius"/>
    </source>
</evidence>
<protein>
    <submittedName>
        <fullName evidence="2">Uncharacterized protein</fullName>
    </submittedName>
</protein>